<dbReference type="EMBL" id="BARS01052414">
    <property type="protein sequence ID" value="GAG53215.1"/>
    <property type="molecule type" value="Genomic_DNA"/>
</dbReference>
<proteinExistence type="predicted"/>
<organism evidence="2">
    <name type="scientific">marine sediment metagenome</name>
    <dbReference type="NCBI Taxonomy" id="412755"/>
    <lineage>
        <taxon>unclassified sequences</taxon>
        <taxon>metagenomes</taxon>
        <taxon>ecological metagenomes</taxon>
    </lineage>
</organism>
<feature type="non-terminal residue" evidence="2">
    <location>
        <position position="1"/>
    </location>
</feature>
<evidence type="ECO:0000313" key="2">
    <source>
        <dbReference type="EMBL" id="GAG53215.1"/>
    </source>
</evidence>
<accession>X0YBG9</accession>
<sequence>EELASRMFPSSGETLESKRKQLAFDQAALNYQKSLAGPDPVATERAKVGLEQAKLNLQQDKAGTPVDPMIQDRNLALQQGRLEDQQDRFRIVPGGERIPELFKHKSFEERTVSRLQKRDYEAMVKNKDGVWVQELGKWVDSTAPLKDAKKLSSIKKNIAQIDAARQILNEGGYVPNSLRRAAARQILGEEGSSKTITNNVSAAVVLRRLEQEQQRKPRPKKTIGVISPDGV</sequence>
<dbReference type="AlphaFoldDB" id="X0YBG9"/>
<evidence type="ECO:0000256" key="1">
    <source>
        <dbReference type="SAM" id="MobiDB-lite"/>
    </source>
</evidence>
<gene>
    <name evidence="2" type="ORF">S01H1_77929</name>
</gene>
<protein>
    <submittedName>
        <fullName evidence="2">Uncharacterized protein</fullName>
    </submittedName>
</protein>
<feature type="non-terminal residue" evidence="2">
    <location>
        <position position="231"/>
    </location>
</feature>
<feature type="region of interest" description="Disordered" evidence="1">
    <location>
        <begin position="210"/>
        <end position="231"/>
    </location>
</feature>
<comment type="caution">
    <text evidence="2">The sequence shown here is derived from an EMBL/GenBank/DDBJ whole genome shotgun (WGS) entry which is preliminary data.</text>
</comment>
<reference evidence="2" key="1">
    <citation type="journal article" date="2014" name="Front. Microbiol.">
        <title>High frequency of phylogenetically diverse reductive dehalogenase-homologous genes in deep subseafloor sedimentary metagenomes.</title>
        <authorList>
            <person name="Kawai M."/>
            <person name="Futagami T."/>
            <person name="Toyoda A."/>
            <person name="Takaki Y."/>
            <person name="Nishi S."/>
            <person name="Hori S."/>
            <person name="Arai W."/>
            <person name="Tsubouchi T."/>
            <person name="Morono Y."/>
            <person name="Uchiyama I."/>
            <person name="Ito T."/>
            <person name="Fujiyama A."/>
            <person name="Inagaki F."/>
            <person name="Takami H."/>
        </authorList>
    </citation>
    <scope>NUCLEOTIDE SEQUENCE</scope>
    <source>
        <strain evidence="2">Expedition CK06-06</strain>
    </source>
</reference>
<name>X0YBG9_9ZZZZ</name>